<dbReference type="InterPro" id="IPR038440">
    <property type="entry name" value="FimV_C_sf"/>
</dbReference>
<dbReference type="InterPro" id="IPR057840">
    <property type="entry name" value="FimV_N"/>
</dbReference>
<feature type="signal peptide" evidence="3">
    <location>
        <begin position="1"/>
        <end position="24"/>
    </location>
</feature>
<dbReference type="Proteomes" id="UP000198606">
    <property type="component" value="Unassembled WGS sequence"/>
</dbReference>
<keyword evidence="3" id="KW-0732">Signal</keyword>
<dbReference type="RefSeq" id="WP_084305747.1">
    <property type="nucleotide sequence ID" value="NZ_FNDG01000001.1"/>
</dbReference>
<dbReference type="InterPro" id="IPR011990">
    <property type="entry name" value="TPR-like_helical_dom_sf"/>
</dbReference>
<name>A0A1G7Y5R8_9GAMM</name>
<gene>
    <name evidence="5" type="ORF">SAMN05216588_101405</name>
</gene>
<dbReference type="Gene3D" id="1.20.58.2200">
    <property type="match status" value="1"/>
</dbReference>
<keyword evidence="2" id="KW-1133">Transmembrane helix</keyword>
<dbReference type="NCBIfam" id="TIGR03505">
    <property type="entry name" value="FimV_core"/>
    <property type="match status" value="1"/>
</dbReference>
<feature type="region of interest" description="Disordered" evidence="1">
    <location>
        <begin position="778"/>
        <end position="816"/>
    </location>
</feature>
<dbReference type="NCBIfam" id="TIGR03504">
    <property type="entry name" value="FimV_Cterm"/>
    <property type="match status" value="1"/>
</dbReference>
<dbReference type="Pfam" id="PF25800">
    <property type="entry name" value="FimV_N"/>
    <property type="match status" value="1"/>
</dbReference>
<protein>
    <submittedName>
        <fullName evidence="5">Pilus assembly protein FimV</fullName>
    </submittedName>
</protein>
<evidence type="ECO:0000313" key="5">
    <source>
        <dbReference type="EMBL" id="SDG91606.1"/>
    </source>
</evidence>
<feature type="compositionally biased region" description="Low complexity" evidence="1">
    <location>
        <begin position="162"/>
        <end position="174"/>
    </location>
</feature>
<dbReference type="AlphaFoldDB" id="A0A1G7Y5R8"/>
<accession>A0A1G7Y5R8</accession>
<keyword evidence="2" id="KW-0472">Membrane</keyword>
<feature type="region of interest" description="Disordered" evidence="1">
    <location>
        <begin position="694"/>
        <end position="731"/>
    </location>
</feature>
<evidence type="ECO:0000256" key="2">
    <source>
        <dbReference type="SAM" id="Phobius"/>
    </source>
</evidence>
<proteinExistence type="predicted"/>
<dbReference type="Gene3D" id="3.10.350.10">
    <property type="entry name" value="LysM domain"/>
    <property type="match status" value="1"/>
</dbReference>
<dbReference type="Pfam" id="PF14559">
    <property type="entry name" value="TPR_19"/>
    <property type="match status" value="1"/>
</dbReference>
<feature type="domain" description="FimV N-terminal" evidence="4">
    <location>
        <begin position="25"/>
        <end position="132"/>
    </location>
</feature>
<feature type="transmembrane region" description="Helical" evidence="2">
    <location>
        <begin position="479"/>
        <end position="499"/>
    </location>
</feature>
<feature type="compositionally biased region" description="Low complexity" evidence="1">
    <location>
        <begin position="418"/>
        <end position="442"/>
    </location>
</feature>
<feature type="region of interest" description="Disordered" evidence="1">
    <location>
        <begin position="146"/>
        <end position="183"/>
    </location>
</feature>
<feature type="chain" id="PRO_5011603230" evidence="3">
    <location>
        <begin position="25"/>
        <end position="923"/>
    </location>
</feature>
<dbReference type="InterPro" id="IPR020011">
    <property type="entry name" value="FimV_C"/>
</dbReference>
<dbReference type="STRING" id="29435.SAMN05216588_101405"/>
<evidence type="ECO:0000259" key="4">
    <source>
        <dbReference type="Pfam" id="PF25800"/>
    </source>
</evidence>
<feature type="region of interest" description="Disordered" evidence="1">
    <location>
        <begin position="370"/>
        <end position="465"/>
    </location>
</feature>
<feature type="region of interest" description="Disordered" evidence="1">
    <location>
        <begin position="250"/>
        <end position="288"/>
    </location>
</feature>
<keyword evidence="2" id="KW-0812">Transmembrane</keyword>
<sequence length="923" mass="96552">MVRVRKLVLAIAAATALSSGMAHALGVGELTLQSSLNQPLVAEIELLDVRDLSAAEMRPALASPEEFTKAGVDRQYFLTDLTFTPVVKPNGKSVIRVTSTKPVREPYLNFLVEVLWPNGRLLREYTLLLDPPLYSPQAAAAPQLPVATPAPRPAATPPRPAAPSTTPTASRGAAAGQGGEYRTNRNDTLWEVAQRVGGNGSVHQVMLAIQDLNPNAFIGGNINLMKSGQVLRLPDASQIARRSQAEALAQVGEQNGSWRQARGAPAAAGSRQIDATRRTSTGAAPADAPAADKLKLLAADAGKATAGSESGSSNSAALSNQLAITQESLDSTRRENDELKDRMNDLQSQLDKLQRLIQLKDNQLAKLQADVSAPSGQAAEPSVNPGQPAAPVAPPAPGAPGAAAEPLAGAPQAGGTGSEAAPAASGDGAAPAADPAAGAQPAPAEPPAPVAVQPAEPVPAAPAPADEDSALDNLLANPMLLGLIGGSLLLALLLVLLILSRRSARKDAEQEQSLSVYQEDTHRFDDDLELPADSLDDLPDDLSAPQPSASEERISAQTGDALGEADIYIAYGRFNQAAELLHNAINDEPQRTDLRLKLMEVYAELGDREGFSRQENELREIGGAHAEVEQLKSRYPAMIMLGGGAGLAGVAAADDLDAFSLDDLTLDEPARPASSRPANEDFDLDLDALEAEFAADPPIRPVGTDRVDPLDTTLDADPGLRGPDQPAAGKDDALDFELDDQTDGRQELGGELADFSLDLDAPATPAVQQEDDFLLNLDDDDADKTAGSDASATPSADNNQDDLGLPADFDLSLNDEAPAANSGASFAAQLDNVTAELDQLAESLEQQGQLEPKGLQADTPSLDDDEDFDFLSGTDETATKLDLARAYIDMGDTEGARDILDEVIAEGNEGQQQEALELIGKLV</sequence>
<feature type="region of interest" description="Disordered" evidence="1">
    <location>
        <begin position="304"/>
        <end position="338"/>
    </location>
</feature>
<dbReference type="Gene3D" id="1.25.40.10">
    <property type="entry name" value="Tetratricopeptide repeat domain"/>
    <property type="match status" value="1"/>
</dbReference>
<feature type="compositionally biased region" description="Pro residues" evidence="1">
    <location>
        <begin position="148"/>
        <end position="161"/>
    </location>
</feature>
<feature type="region of interest" description="Disordered" evidence="1">
    <location>
        <begin position="529"/>
        <end position="557"/>
    </location>
</feature>
<dbReference type="EMBL" id="FNDG01000001">
    <property type="protein sequence ID" value="SDG91606.1"/>
    <property type="molecule type" value="Genomic_DNA"/>
</dbReference>
<evidence type="ECO:0000256" key="3">
    <source>
        <dbReference type="SAM" id="SignalP"/>
    </source>
</evidence>
<dbReference type="InterPro" id="IPR036779">
    <property type="entry name" value="LysM_dom_sf"/>
</dbReference>
<dbReference type="InterPro" id="IPR020012">
    <property type="entry name" value="LysM_FimV"/>
</dbReference>
<feature type="compositionally biased region" description="Low complexity" evidence="1">
    <location>
        <begin position="304"/>
        <end position="323"/>
    </location>
</feature>
<evidence type="ECO:0000256" key="1">
    <source>
        <dbReference type="SAM" id="MobiDB-lite"/>
    </source>
</evidence>
<organism evidence="5 6">
    <name type="scientific">Phytopseudomonas flavescens</name>
    <dbReference type="NCBI Taxonomy" id="29435"/>
    <lineage>
        <taxon>Bacteria</taxon>
        <taxon>Pseudomonadati</taxon>
        <taxon>Pseudomonadota</taxon>
        <taxon>Gammaproteobacteria</taxon>
        <taxon>Pseudomonadales</taxon>
        <taxon>Pseudomonadaceae</taxon>
        <taxon>Phytopseudomonas</taxon>
    </lineage>
</organism>
<feature type="compositionally biased region" description="Low complexity" evidence="1">
    <location>
        <begin position="399"/>
        <end position="411"/>
    </location>
</feature>
<feature type="compositionally biased region" description="Acidic residues" evidence="1">
    <location>
        <begin position="529"/>
        <end position="540"/>
    </location>
</feature>
<evidence type="ECO:0000313" key="6">
    <source>
        <dbReference type="Proteomes" id="UP000198606"/>
    </source>
</evidence>
<reference evidence="5 6" key="1">
    <citation type="submission" date="2016-10" db="EMBL/GenBank/DDBJ databases">
        <authorList>
            <person name="de Groot N.N."/>
        </authorList>
    </citation>
    <scope>NUCLEOTIDE SEQUENCE [LARGE SCALE GENOMIC DNA]</scope>
    <source>
        <strain evidence="5 6">LMG 18387</strain>
    </source>
</reference>